<dbReference type="GO" id="GO:0046872">
    <property type="term" value="F:metal ion binding"/>
    <property type="evidence" value="ECO:0007669"/>
    <property type="project" value="UniProtKB-UniRule"/>
</dbReference>
<dbReference type="InterPro" id="IPR050646">
    <property type="entry name" value="Cas1"/>
</dbReference>
<dbReference type="STRING" id="658187.LDG_8999"/>
<keyword evidence="2 10" id="KW-0479">Metal-binding</keyword>
<dbReference type="EMBL" id="JH413850">
    <property type="protein sequence ID" value="EHL29003.1"/>
    <property type="molecule type" value="Genomic_DNA"/>
</dbReference>
<keyword evidence="7 10" id="KW-0238">DNA-binding</keyword>
<dbReference type="EC" id="3.1.-.-" evidence="10"/>
<keyword evidence="12" id="KW-1185">Reference proteome</keyword>
<keyword evidence="6 10" id="KW-0051">Antiviral defense</keyword>
<dbReference type="eggNOG" id="COG1518">
    <property type="taxonomic scope" value="Bacteria"/>
</dbReference>
<dbReference type="GO" id="GO:0051607">
    <property type="term" value="P:defense response to virus"/>
    <property type="evidence" value="ECO:0007669"/>
    <property type="project" value="UniProtKB-UniRule"/>
</dbReference>
<dbReference type="Pfam" id="PF01867">
    <property type="entry name" value="Cas_Cas1"/>
    <property type="match status" value="1"/>
</dbReference>
<dbReference type="InterPro" id="IPR042206">
    <property type="entry name" value="CRISPR-assoc_Cas1_C"/>
</dbReference>
<feature type="binding site" evidence="10">
    <location>
        <position position="126"/>
    </location>
    <ligand>
        <name>Mn(2+)</name>
        <dbReference type="ChEBI" id="CHEBI:29035"/>
    </ligand>
</feature>
<evidence type="ECO:0000256" key="9">
    <source>
        <dbReference type="ARBA" id="ARBA00038592"/>
    </source>
</evidence>
<evidence type="ECO:0000256" key="2">
    <source>
        <dbReference type="ARBA" id="ARBA00022723"/>
    </source>
</evidence>
<reference evidence="11 12" key="1">
    <citation type="journal article" date="2011" name="BMC Genomics">
        <title>Insight into cross-talk between intra-amoebal pathogens.</title>
        <authorList>
            <person name="Gimenez G."/>
            <person name="Bertelli C."/>
            <person name="Moliner C."/>
            <person name="Robert C."/>
            <person name="Raoult D."/>
            <person name="Fournier P.E."/>
            <person name="Greub G."/>
        </authorList>
    </citation>
    <scope>NUCLEOTIDE SEQUENCE [LARGE SCALE GENOMIC DNA]</scope>
    <source>
        <strain evidence="11 12">LLAP12</strain>
    </source>
</reference>
<sequence length="301" mass="33991">MLTIGNILCFGQVSISPALMGFCGERGIGLSFYSVYGKFLARVIGRETGNVLLRRIQYRYADEQEKSISIARVMIGAKIANSRSVLLREIRNHGENILLHQAAEKLSNSLRRLQLAFSVEQLIGIEGEAAAIYFGVFSMLLRNTGFEFVSRVRRPSTDPVNALLSFVYSLLTQECMSALSGVGLDPYVGFIHKDRPGRASLALDLLEEFRAAWADRFVLTLINRKQIQLRDFVTESSGVVRLNDEARKLLLAAYQERKQIEIIHPYLQEQIPLGLLPHCQSLLLARHLRGDTKFYPPYLMK</sequence>
<dbReference type="InterPro" id="IPR002729">
    <property type="entry name" value="CRISPR-assoc_Cas1"/>
</dbReference>
<feature type="binding site" evidence="10">
    <location>
        <position position="207"/>
    </location>
    <ligand>
        <name>Mn(2+)</name>
        <dbReference type="ChEBI" id="CHEBI:29035"/>
    </ligand>
</feature>
<dbReference type="Proteomes" id="UP000002770">
    <property type="component" value="Unassembled WGS sequence"/>
</dbReference>
<dbReference type="GO" id="GO:0043571">
    <property type="term" value="P:maintenance of CRISPR repeat elements"/>
    <property type="evidence" value="ECO:0007669"/>
    <property type="project" value="UniProtKB-UniRule"/>
</dbReference>
<proteinExistence type="inferred from homology"/>
<comment type="subunit">
    <text evidence="9 10">Homodimer, forms a heterotetramer with a Cas2 homodimer.</text>
</comment>
<evidence type="ECO:0000256" key="4">
    <source>
        <dbReference type="ARBA" id="ARBA00022801"/>
    </source>
</evidence>
<evidence type="ECO:0000256" key="5">
    <source>
        <dbReference type="ARBA" id="ARBA00022842"/>
    </source>
</evidence>
<dbReference type="PANTHER" id="PTHR34353:SF2">
    <property type="entry name" value="CRISPR-ASSOCIATED ENDONUCLEASE CAS1 1"/>
    <property type="match status" value="1"/>
</dbReference>
<dbReference type="NCBIfam" id="TIGR00287">
    <property type="entry name" value="cas1"/>
    <property type="match status" value="1"/>
</dbReference>
<evidence type="ECO:0000256" key="6">
    <source>
        <dbReference type="ARBA" id="ARBA00023118"/>
    </source>
</evidence>
<organism evidence="11 12">
    <name type="scientific">Legionella drancourtii LLAP12</name>
    <dbReference type="NCBI Taxonomy" id="658187"/>
    <lineage>
        <taxon>Bacteria</taxon>
        <taxon>Pseudomonadati</taxon>
        <taxon>Pseudomonadota</taxon>
        <taxon>Gammaproteobacteria</taxon>
        <taxon>Legionellales</taxon>
        <taxon>Legionellaceae</taxon>
        <taxon>Legionella</taxon>
    </lineage>
</organism>
<evidence type="ECO:0000313" key="11">
    <source>
        <dbReference type="EMBL" id="EHL29003.1"/>
    </source>
</evidence>
<name>G9EUK3_9GAMM</name>
<keyword evidence="3 10" id="KW-0255">Endonuclease</keyword>
<dbReference type="Gene3D" id="1.20.120.920">
    <property type="entry name" value="CRISPR-associated endonuclease Cas1, C-terminal domain"/>
    <property type="match status" value="1"/>
</dbReference>
<gene>
    <name evidence="10" type="primary">cas1</name>
    <name evidence="11" type="ORF">LDG_8999</name>
</gene>
<dbReference type="InParanoid" id="G9EUK3"/>
<protein>
    <recommendedName>
        <fullName evidence="10">CRISPR-associated endonuclease Cas1</fullName>
        <ecNumber evidence="10">3.1.-.-</ecNumber>
    </recommendedName>
</protein>
<dbReference type="Gene3D" id="3.100.10.20">
    <property type="entry name" value="CRISPR-associated endonuclease Cas1, N-terminal domain"/>
    <property type="match status" value="1"/>
</dbReference>
<comment type="cofactor">
    <cofactor evidence="10">
        <name>Mg(2+)</name>
        <dbReference type="ChEBI" id="CHEBI:18420"/>
    </cofactor>
    <cofactor evidence="10">
        <name>Mn(2+)</name>
        <dbReference type="ChEBI" id="CHEBI:29035"/>
    </cofactor>
</comment>
<dbReference type="PANTHER" id="PTHR34353">
    <property type="entry name" value="CRISPR-ASSOCIATED ENDONUCLEASE CAS1 1"/>
    <property type="match status" value="1"/>
</dbReference>
<dbReference type="GO" id="GO:0003677">
    <property type="term" value="F:DNA binding"/>
    <property type="evidence" value="ECO:0007669"/>
    <property type="project" value="UniProtKB-KW"/>
</dbReference>
<dbReference type="HAMAP" id="MF_01470">
    <property type="entry name" value="Cas1"/>
    <property type="match status" value="1"/>
</dbReference>
<dbReference type="GO" id="GO:0004520">
    <property type="term" value="F:DNA endonuclease activity"/>
    <property type="evidence" value="ECO:0007669"/>
    <property type="project" value="InterPro"/>
</dbReference>
<comment type="function">
    <text evidence="10">CRISPR (clustered regularly interspaced short palindromic repeat), is an adaptive immune system that provides protection against mobile genetic elements (viruses, transposable elements and conjugative plasmids). CRISPR clusters contain spacers, sequences complementary to antecedent mobile elements, and target invading nucleic acids. CRISPR clusters are transcribed and processed into CRISPR RNA (crRNA). Acts as a dsDNA endonuclease. Involved in the integration of spacer DNA into the CRISPR cassette.</text>
</comment>
<evidence type="ECO:0000313" key="12">
    <source>
        <dbReference type="Proteomes" id="UP000002770"/>
    </source>
</evidence>
<dbReference type="GO" id="GO:0016787">
    <property type="term" value="F:hydrolase activity"/>
    <property type="evidence" value="ECO:0007669"/>
    <property type="project" value="UniProtKB-KW"/>
</dbReference>
<feature type="binding site" evidence="10">
    <location>
        <position position="192"/>
    </location>
    <ligand>
        <name>Mn(2+)</name>
        <dbReference type="ChEBI" id="CHEBI:29035"/>
    </ligand>
</feature>
<evidence type="ECO:0000256" key="1">
    <source>
        <dbReference type="ARBA" id="ARBA00022722"/>
    </source>
</evidence>
<keyword evidence="4 10" id="KW-0378">Hydrolase</keyword>
<evidence type="ECO:0000256" key="8">
    <source>
        <dbReference type="ARBA" id="ARBA00023211"/>
    </source>
</evidence>
<dbReference type="HOGENOM" id="CLU_052779_1_0_6"/>
<keyword evidence="5 10" id="KW-0460">Magnesium</keyword>
<dbReference type="InterPro" id="IPR042211">
    <property type="entry name" value="CRISPR-assoc_Cas1_N"/>
</dbReference>
<evidence type="ECO:0000256" key="7">
    <source>
        <dbReference type="ARBA" id="ARBA00023125"/>
    </source>
</evidence>
<dbReference type="NCBIfam" id="TIGR03640">
    <property type="entry name" value="cas1_DVULG"/>
    <property type="match status" value="1"/>
</dbReference>
<dbReference type="InterPro" id="IPR019856">
    <property type="entry name" value="CRISPR-assoc_Cas1_DVULG"/>
</dbReference>
<evidence type="ECO:0000256" key="3">
    <source>
        <dbReference type="ARBA" id="ARBA00022759"/>
    </source>
</evidence>
<dbReference type="AlphaFoldDB" id="G9EUK3"/>
<comment type="similarity">
    <text evidence="10">Belongs to the CRISPR-associated endonuclease Cas1 family.</text>
</comment>
<accession>G9EUK3</accession>
<keyword evidence="8 10" id="KW-0464">Manganese</keyword>
<evidence type="ECO:0000256" key="10">
    <source>
        <dbReference type="HAMAP-Rule" id="MF_01470"/>
    </source>
</evidence>
<keyword evidence="1 10" id="KW-0540">Nuclease</keyword>